<protein>
    <submittedName>
        <fullName evidence="2">Uncharacterized protein</fullName>
    </submittedName>
</protein>
<accession>A0A2P2N4L2</accession>
<keyword evidence="1" id="KW-1133">Transmembrane helix</keyword>
<name>A0A2P2N4L2_RHIMU</name>
<keyword evidence="1" id="KW-0812">Transmembrane</keyword>
<sequence length="51" mass="5834">MHKEMRAVRGHCQKALTLSLGLRILVLKFNFPYSGVSIALLRTKLFLHLDP</sequence>
<keyword evidence="1" id="KW-0472">Membrane</keyword>
<organism evidence="2">
    <name type="scientific">Rhizophora mucronata</name>
    <name type="common">Asiatic mangrove</name>
    <dbReference type="NCBI Taxonomy" id="61149"/>
    <lineage>
        <taxon>Eukaryota</taxon>
        <taxon>Viridiplantae</taxon>
        <taxon>Streptophyta</taxon>
        <taxon>Embryophyta</taxon>
        <taxon>Tracheophyta</taxon>
        <taxon>Spermatophyta</taxon>
        <taxon>Magnoliopsida</taxon>
        <taxon>eudicotyledons</taxon>
        <taxon>Gunneridae</taxon>
        <taxon>Pentapetalae</taxon>
        <taxon>rosids</taxon>
        <taxon>fabids</taxon>
        <taxon>Malpighiales</taxon>
        <taxon>Rhizophoraceae</taxon>
        <taxon>Rhizophora</taxon>
    </lineage>
</organism>
<dbReference type="AlphaFoldDB" id="A0A2P2N4L2"/>
<evidence type="ECO:0000313" key="2">
    <source>
        <dbReference type="EMBL" id="MBX37424.1"/>
    </source>
</evidence>
<dbReference type="EMBL" id="GGEC01056940">
    <property type="protein sequence ID" value="MBX37424.1"/>
    <property type="molecule type" value="Transcribed_RNA"/>
</dbReference>
<feature type="transmembrane region" description="Helical" evidence="1">
    <location>
        <begin position="20"/>
        <end position="41"/>
    </location>
</feature>
<proteinExistence type="predicted"/>
<reference evidence="2" key="1">
    <citation type="submission" date="2018-02" db="EMBL/GenBank/DDBJ databases">
        <title>Rhizophora mucronata_Transcriptome.</title>
        <authorList>
            <person name="Meera S.P."/>
            <person name="Sreeshan A."/>
            <person name="Augustine A."/>
        </authorList>
    </citation>
    <scope>NUCLEOTIDE SEQUENCE</scope>
    <source>
        <tissue evidence="2">Leaf</tissue>
    </source>
</reference>
<evidence type="ECO:0000256" key="1">
    <source>
        <dbReference type="SAM" id="Phobius"/>
    </source>
</evidence>